<accession>A0A6A6PCI6</accession>
<reference evidence="3" key="1">
    <citation type="journal article" date="2020" name="Stud. Mycol.">
        <title>101 Dothideomycetes genomes: a test case for predicting lifestyles and emergence of pathogens.</title>
        <authorList>
            <person name="Haridas S."/>
            <person name="Albert R."/>
            <person name="Binder M."/>
            <person name="Bloem J."/>
            <person name="Labutti K."/>
            <person name="Salamov A."/>
            <person name="Andreopoulos B."/>
            <person name="Baker S."/>
            <person name="Barry K."/>
            <person name="Bills G."/>
            <person name="Bluhm B."/>
            <person name="Cannon C."/>
            <person name="Castanera R."/>
            <person name="Culley D."/>
            <person name="Daum C."/>
            <person name="Ezra D."/>
            <person name="Gonzalez J."/>
            <person name="Henrissat B."/>
            <person name="Kuo A."/>
            <person name="Liang C."/>
            <person name="Lipzen A."/>
            <person name="Lutzoni F."/>
            <person name="Magnuson J."/>
            <person name="Mondo S."/>
            <person name="Nolan M."/>
            <person name="Ohm R."/>
            <person name="Pangilinan J."/>
            <person name="Park H.-J."/>
            <person name="Ramirez L."/>
            <person name="Alfaro M."/>
            <person name="Sun H."/>
            <person name="Tritt A."/>
            <person name="Yoshinaga Y."/>
            <person name="Zwiers L.-H."/>
            <person name="Turgeon B."/>
            <person name="Goodwin S."/>
            <person name="Spatafora J."/>
            <person name="Crous P."/>
            <person name="Grigoriev I."/>
        </authorList>
    </citation>
    <scope>NUCLEOTIDE SEQUENCE</scope>
    <source>
        <strain evidence="3">ATCC 16933</strain>
    </source>
</reference>
<keyword evidence="2" id="KW-1133">Transmembrane helix</keyword>
<proteinExistence type="predicted"/>
<evidence type="ECO:0000313" key="3">
    <source>
        <dbReference type="EMBL" id="KAF2461549.1"/>
    </source>
</evidence>
<evidence type="ECO:0000256" key="2">
    <source>
        <dbReference type="SAM" id="Phobius"/>
    </source>
</evidence>
<sequence length="134" mass="14453">MRASAIGKGTSYAGQLLCGAILLLLMFFGLSLPSLYNTLPLFDPLANHGLGLSPRHQKDARTTTQEQAAASQSKPCAVARRRMISIQASGTNNHWRALTPLTNPVRAREPQSPDHTDADIRSASKVTPHARSLP</sequence>
<keyword evidence="2" id="KW-0812">Transmembrane</keyword>
<keyword evidence="2" id="KW-0472">Membrane</keyword>
<feature type="region of interest" description="Disordered" evidence="1">
    <location>
        <begin position="95"/>
        <end position="134"/>
    </location>
</feature>
<feature type="compositionally biased region" description="Basic and acidic residues" evidence="1">
    <location>
        <begin position="106"/>
        <end position="122"/>
    </location>
</feature>
<evidence type="ECO:0000256" key="1">
    <source>
        <dbReference type="SAM" id="MobiDB-lite"/>
    </source>
</evidence>
<gene>
    <name evidence="3" type="ORF">BDY21DRAFT_89643</name>
</gene>
<evidence type="ECO:0000313" key="4">
    <source>
        <dbReference type="Proteomes" id="UP000799766"/>
    </source>
</evidence>
<dbReference type="Proteomes" id="UP000799766">
    <property type="component" value="Unassembled WGS sequence"/>
</dbReference>
<dbReference type="AlphaFoldDB" id="A0A6A6PCI6"/>
<name>A0A6A6PCI6_9PEZI</name>
<feature type="transmembrane region" description="Helical" evidence="2">
    <location>
        <begin position="12"/>
        <end position="36"/>
    </location>
</feature>
<feature type="compositionally biased region" description="Polar residues" evidence="1">
    <location>
        <begin position="62"/>
        <end position="74"/>
    </location>
</feature>
<keyword evidence="4" id="KW-1185">Reference proteome</keyword>
<protein>
    <submittedName>
        <fullName evidence="3">Uncharacterized protein</fullName>
    </submittedName>
</protein>
<organism evidence="3 4">
    <name type="scientific">Lineolata rhizophorae</name>
    <dbReference type="NCBI Taxonomy" id="578093"/>
    <lineage>
        <taxon>Eukaryota</taxon>
        <taxon>Fungi</taxon>
        <taxon>Dikarya</taxon>
        <taxon>Ascomycota</taxon>
        <taxon>Pezizomycotina</taxon>
        <taxon>Dothideomycetes</taxon>
        <taxon>Dothideomycetes incertae sedis</taxon>
        <taxon>Lineolatales</taxon>
        <taxon>Lineolataceae</taxon>
        <taxon>Lineolata</taxon>
    </lineage>
</organism>
<dbReference type="EMBL" id="MU001671">
    <property type="protein sequence ID" value="KAF2461549.1"/>
    <property type="molecule type" value="Genomic_DNA"/>
</dbReference>
<feature type="region of interest" description="Disordered" evidence="1">
    <location>
        <begin position="48"/>
        <end position="76"/>
    </location>
</feature>